<feature type="region of interest" description="Disordered" evidence="1">
    <location>
        <begin position="1"/>
        <end position="67"/>
    </location>
</feature>
<evidence type="ECO:0000313" key="3">
    <source>
        <dbReference type="WBParaSite" id="maker-uti_cns_0008301-snap-gene-0.4-mRNA-1"/>
    </source>
</evidence>
<keyword evidence="2" id="KW-1185">Reference proteome</keyword>
<feature type="compositionally biased region" description="Low complexity" evidence="1">
    <location>
        <begin position="25"/>
        <end position="37"/>
    </location>
</feature>
<evidence type="ECO:0000256" key="1">
    <source>
        <dbReference type="SAM" id="MobiDB-lite"/>
    </source>
</evidence>
<dbReference type="AlphaFoldDB" id="A0A1I8HW05"/>
<feature type="compositionally biased region" description="Pro residues" evidence="1">
    <location>
        <begin position="51"/>
        <end position="65"/>
    </location>
</feature>
<sequence>GGLQADARICQSGSQADARICQGGSQADAPAAAAPSSRKQRRQPARQAPPLTTPPPRPPPPPPPNIDWAAFRDAVENPMRYLPLRIPDQLVPGAVILFKAPPAKSVSDYALACVAAFDRRRRRVYLLLGGSPPDVVPLSMHVAALLQTRLVAAVAT</sequence>
<dbReference type="WBParaSite" id="maker-uti_cns_0008301-snap-gene-0.4-mRNA-1">
    <property type="protein sequence ID" value="maker-uti_cns_0008301-snap-gene-0.4-mRNA-1"/>
    <property type="gene ID" value="maker-uti_cns_0008301-snap-gene-0.4"/>
</dbReference>
<dbReference type="Proteomes" id="UP000095280">
    <property type="component" value="Unplaced"/>
</dbReference>
<evidence type="ECO:0000313" key="2">
    <source>
        <dbReference type="Proteomes" id="UP000095280"/>
    </source>
</evidence>
<name>A0A1I8HW05_9PLAT</name>
<protein>
    <submittedName>
        <fullName evidence="3">PseudoU_synth_2 domain-containing protein</fullName>
    </submittedName>
</protein>
<proteinExistence type="predicted"/>
<accession>A0A1I8HW05</accession>
<reference evidence="3" key="1">
    <citation type="submission" date="2016-11" db="UniProtKB">
        <authorList>
            <consortium name="WormBaseParasite"/>
        </authorList>
    </citation>
    <scope>IDENTIFICATION</scope>
</reference>
<organism evidence="2 3">
    <name type="scientific">Macrostomum lignano</name>
    <dbReference type="NCBI Taxonomy" id="282301"/>
    <lineage>
        <taxon>Eukaryota</taxon>
        <taxon>Metazoa</taxon>
        <taxon>Spiralia</taxon>
        <taxon>Lophotrochozoa</taxon>
        <taxon>Platyhelminthes</taxon>
        <taxon>Rhabditophora</taxon>
        <taxon>Macrostomorpha</taxon>
        <taxon>Macrostomida</taxon>
        <taxon>Macrostomidae</taxon>
        <taxon>Macrostomum</taxon>
    </lineage>
</organism>